<evidence type="ECO:0008006" key="5">
    <source>
        <dbReference type="Google" id="ProtNLM"/>
    </source>
</evidence>
<dbReference type="AlphaFoldDB" id="A0A0R1QRG4"/>
<feature type="transmembrane region" description="Helical" evidence="2">
    <location>
        <begin position="37"/>
        <end position="56"/>
    </location>
</feature>
<reference evidence="3 4" key="1">
    <citation type="journal article" date="2015" name="Genome Announc.">
        <title>Expanding the biotechnology potential of lactobacilli through comparative genomics of 213 strains and associated genera.</title>
        <authorList>
            <person name="Sun Z."/>
            <person name="Harris H.M."/>
            <person name="McCann A."/>
            <person name="Guo C."/>
            <person name="Argimon S."/>
            <person name="Zhang W."/>
            <person name="Yang X."/>
            <person name="Jeffery I.B."/>
            <person name="Cooney J.C."/>
            <person name="Kagawa T.F."/>
            <person name="Liu W."/>
            <person name="Song Y."/>
            <person name="Salvetti E."/>
            <person name="Wrobel A."/>
            <person name="Rasinkangas P."/>
            <person name="Parkhill J."/>
            <person name="Rea M.C."/>
            <person name="O'Sullivan O."/>
            <person name="Ritari J."/>
            <person name="Douillard F.P."/>
            <person name="Paul Ross R."/>
            <person name="Yang R."/>
            <person name="Briner A.E."/>
            <person name="Felis G.E."/>
            <person name="de Vos W.M."/>
            <person name="Barrangou R."/>
            <person name="Klaenhammer T.R."/>
            <person name="Caufield P.W."/>
            <person name="Cui Y."/>
            <person name="Zhang H."/>
            <person name="O'Toole P.W."/>
        </authorList>
    </citation>
    <scope>NUCLEOTIDE SEQUENCE [LARGE SCALE GENOMIC DNA]</scope>
    <source>
        <strain evidence="3 4">DSM 13343</strain>
    </source>
</reference>
<evidence type="ECO:0000313" key="4">
    <source>
        <dbReference type="Proteomes" id="UP000051790"/>
    </source>
</evidence>
<keyword evidence="2" id="KW-0472">Membrane</keyword>
<gene>
    <name evidence="3" type="ORF">FD01_GL000284</name>
</gene>
<evidence type="ECO:0000256" key="1">
    <source>
        <dbReference type="SAM" id="MobiDB-lite"/>
    </source>
</evidence>
<protein>
    <recommendedName>
        <fullName evidence="5">DNA-entry nuclease</fullName>
    </recommendedName>
</protein>
<accession>A0A0R1QRG4</accession>
<sequence>MNNVFMILVLASFFAALYFGVRFGITKFQKQAGHHFGRNGLISLGVLVISAIGFGISAPATDLTPTQATTKIRQALKLDHTLDAKAEAADKRRTKLSKQKRLLLAQVKKAELAKTKAEDKRDATSTSIVTAEYKQSESESRASSSSYAAASSRAEESSRQAASASSQAAAAASQAAVSSSQAASRAAAARANTNTNHTAPVNNGDMNTGNSQKIVGNINSHIYHVPGQAGYRMNSANAVYFDTEQQAIAAGYRKSKR</sequence>
<feature type="transmembrane region" description="Helical" evidence="2">
    <location>
        <begin position="6"/>
        <end position="25"/>
    </location>
</feature>
<proteinExistence type="predicted"/>
<dbReference type="Gene3D" id="3.40.10.10">
    <property type="entry name" value="DNA Methylphosphotriester Repair Domain"/>
    <property type="match status" value="1"/>
</dbReference>
<evidence type="ECO:0000313" key="3">
    <source>
        <dbReference type="EMBL" id="KRL47286.1"/>
    </source>
</evidence>
<organism evidence="3 4">
    <name type="scientific">Lacticaseibacillus manihotivorans DSM 13343 = JCM 12514</name>
    <dbReference type="NCBI Taxonomy" id="1423769"/>
    <lineage>
        <taxon>Bacteria</taxon>
        <taxon>Bacillati</taxon>
        <taxon>Bacillota</taxon>
        <taxon>Bacilli</taxon>
        <taxon>Lactobacillales</taxon>
        <taxon>Lactobacillaceae</taxon>
        <taxon>Lacticaseibacillus</taxon>
    </lineage>
</organism>
<dbReference type="RefSeq" id="WP_056962957.1">
    <property type="nucleotide sequence ID" value="NZ_AZEU01000100.1"/>
</dbReference>
<comment type="caution">
    <text evidence="3">The sequence shown here is derived from an EMBL/GenBank/DDBJ whole genome shotgun (WGS) entry which is preliminary data.</text>
</comment>
<dbReference type="OrthoDB" id="2292214at2"/>
<dbReference type="EMBL" id="AZEU01000100">
    <property type="protein sequence ID" value="KRL47286.1"/>
    <property type="molecule type" value="Genomic_DNA"/>
</dbReference>
<dbReference type="Proteomes" id="UP000051790">
    <property type="component" value="Unassembled WGS sequence"/>
</dbReference>
<keyword evidence="2" id="KW-0812">Transmembrane</keyword>
<dbReference type="PATRIC" id="fig|1423769.4.peg.307"/>
<feature type="compositionally biased region" description="Polar residues" evidence="1">
    <location>
        <begin position="192"/>
        <end position="207"/>
    </location>
</feature>
<feature type="region of interest" description="Disordered" evidence="1">
    <location>
        <begin position="186"/>
        <end position="207"/>
    </location>
</feature>
<evidence type="ECO:0000256" key="2">
    <source>
        <dbReference type="SAM" id="Phobius"/>
    </source>
</evidence>
<dbReference type="SUPFAM" id="SSF57884">
    <property type="entry name" value="Ada DNA repair protein, N-terminal domain (N-Ada 10)"/>
    <property type="match status" value="1"/>
</dbReference>
<keyword evidence="4" id="KW-1185">Reference proteome</keyword>
<dbReference type="InterPro" id="IPR035451">
    <property type="entry name" value="Ada-like_dom_sf"/>
</dbReference>
<keyword evidence="2" id="KW-1133">Transmembrane helix</keyword>
<name>A0A0R1QRG4_9LACO</name>